<comment type="cofactor">
    <cofactor evidence="5">
        <name>heme</name>
        <dbReference type="ChEBI" id="CHEBI:30413"/>
    </cofactor>
</comment>
<feature type="transmembrane region" description="Helical" evidence="6">
    <location>
        <begin position="561"/>
        <end position="581"/>
    </location>
</feature>
<protein>
    <recommendedName>
        <fullName evidence="9">Ent-kaurenoic acid oxidase</fullName>
    </recommendedName>
</protein>
<evidence type="ECO:0000256" key="6">
    <source>
        <dbReference type="SAM" id="Phobius"/>
    </source>
</evidence>
<dbReference type="HOGENOM" id="CLU_005453_0_0_1"/>
<dbReference type="PANTHER" id="PTHR24286:SF12">
    <property type="entry name" value="CYTOCHROME P450 FAMILY PROTEIN, EXPRESSED"/>
    <property type="match status" value="1"/>
</dbReference>
<keyword evidence="1 6" id="KW-0812">Transmembrane</keyword>
<dbReference type="Gene3D" id="1.10.630.10">
    <property type="entry name" value="Cytochrome P450"/>
    <property type="match status" value="2"/>
</dbReference>
<dbReference type="GO" id="GO:0016132">
    <property type="term" value="P:brassinosteroid biosynthetic process"/>
    <property type="evidence" value="ECO:0007669"/>
    <property type="project" value="TreeGrafter"/>
</dbReference>
<evidence type="ECO:0000313" key="8">
    <source>
        <dbReference type="Proteomes" id="UP000026961"/>
    </source>
</evidence>
<keyword evidence="5" id="KW-0349">Heme</keyword>
<dbReference type="InterPro" id="IPR002401">
    <property type="entry name" value="Cyt_P450_E_grp-I"/>
</dbReference>
<dbReference type="GO" id="GO:0020037">
    <property type="term" value="F:heme binding"/>
    <property type="evidence" value="ECO:0007669"/>
    <property type="project" value="InterPro"/>
</dbReference>
<dbReference type="Proteomes" id="UP000026961">
    <property type="component" value="Chromosome 10"/>
</dbReference>
<reference evidence="7" key="1">
    <citation type="submission" date="2015-04" db="UniProtKB">
        <authorList>
            <consortium name="EnsemblPlants"/>
        </authorList>
    </citation>
    <scope>IDENTIFICATION</scope>
</reference>
<evidence type="ECO:0008006" key="9">
    <source>
        <dbReference type="Google" id="ProtNLM"/>
    </source>
</evidence>
<dbReference type="eggNOG" id="KOG0157">
    <property type="taxonomic scope" value="Eukaryota"/>
</dbReference>
<feature type="transmembrane region" description="Helical" evidence="6">
    <location>
        <begin position="517"/>
        <end position="540"/>
    </location>
</feature>
<reference evidence="7" key="2">
    <citation type="submission" date="2018-05" db="EMBL/GenBank/DDBJ databases">
        <title>OgluRS3 (Oryza glumaepatula Reference Sequence Version 3).</title>
        <authorList>
            <person name="Zhang J."/>
            <person name="Kudrna D."/>
            <person name="Lee S."/>
            <person name="Talag J."/>
            <person name="Welchert J."/>
            <person name="Wing R.A."/>
        </authorList>
    </citation>
    <scope>NUCLEOTIDE SEQUENCE [LARGE SCALE GENOMIC DNA]</scope>
</reference>
<dbReference type="STRING" id="40148.A0A0E0B9U1"/>
<dbReference type="PANTHER" id="PTHR24286">
    <property type="entry name" value="CYTOCHROME P450 26"/>
    <property type="match status" value="1"/>
</dbReference>
<evidence type="ECO:0000256" key="1">
    <source>
        <dbReference type="ARBA" id="ARBA00022692"/>
    </source>
</evidence>
<organism evidence="7">
    <name type="scientific">Oryza glumipatula</name>
    <dbReference type="NCBI Taxonomy" id="40148"/>
    <lineage>
        <taxon>Eukaryota</taxon>
        <taxon>Viridiplantae</taxon>
        <taxon>Streptophyta</taxon>
        <taxon>Embryophyta</taxon>
        <taxon>Tracheophyta</taxon>
        <taxon>Spermatophyta</taxon>
        <taxon>Magnoliopsida</taxon>
        <taxon>Liliopsida</taxon>
        <taxon>Poales</taxon>
        <taxon>Poaceae</taxon>
        <taxon>BOP clade</taxon>
        <taxon>Oryzoideae</taxon>
        <taxon>Oryzeae</taxon>
        <taxon>Oryzinae</taxon>
        <taxon>Oryza</taxon>
    </lineage>
</organism>
<dbReference type="InterPro" id="IPR017972">
    <property type="entry name" value="Cyt_P450_CS"/>
</dbReference>
<dbReference type="GO" id="GO:0016125">
    <property type="term" value="P:sterol metabolic process"/>
    <property type="evidence" value="ECO:0007669"/>
    <property type="project" value="TreeGrafter"/>
</dbReference>
<accession>A0A0E0B9U1</accession>
<dbReference type="PRINTS" id="PR00463">
    <property type="entry name" value="EP450I"/>
</dbReference>
<evidence type="ECO:0000256" key="5">
    <source>
        <dbReference type="PIRSR" id="PIRSR602401-1"/>
    </source>
</evidence>
<dbReference type="PRINTS" id="PR00385">
    <property type="entry name" value="P450"/>
</dbReference>
<dbReference type="GO" id="GO:0005506">
    <property type="term" value="F:iron ion binding"/>
    <property type="evidence" value="ECO:0007669"/>
    <property type="project" value="InterPro"/>
</dbReference>
<dbReference type="GO" id="GO:0004497">
    <property type="term" value="F:monooxygenase activity"/>
    <property type="evidence" value="ECO:0007669"/>
    <property type="project" value="InterPro"/>
</dbReference>
<feature type="transmembrane region" description="Helical" evidence="6">
    <location>
        <begin position="12"/>
        <end position="30"/>
    </location>
</feature>
<proteinExistence type="predicted"/>
<dbReference type="InterPro" id="IPR001128">
    <property type="entry name" value="Cyt_P450"/>
</dbReference>
<name>A0A0E0B9U1_9ORYZ</name>
<dbReference type="EnsemblPlants" id="OGLUM10G07920.2">
    <property type="protein sequence ID" value="OGLUM10G07920.2"/>
    <property type="gene ID" value="OGLUM10G07920"/>
</dbReference>
<feature type="binding site" description="axial binding residue" evidence="5">
    <location>
        <position position="956"/>
    </location>
    <ligand>
        <name>heme</name>
        <dbReference type="ChEBI" id="CHEBI:30413"/>
    </ligand>
    <ligandPart>
        <name>Fe</name>
        <dbReference type="ChEBI" id="CHEBI:18248"/>
    </ligandPart>
</feature>
<evidence type="ECO:0000256" key="2">
    <source>
        <dbReference type="ARBA" id="ARBA00022723"/>
    </source>
</evidence>
<dbReference type="SUPFAM" id="SSF48264">
    <property type="entry name" value="Cytochrome P450"/>
    <property type="match status" value="2"/>
</dbReference>
<evidence type="ECO:0000256" key="4">
    <source>
        <dbReference type="ARBA" id="ARBA00023004"/>
    </source>
</evidence>
<dbReference type="GO" id="GO:0010268">
    <property type="term" value="P:brassinosteroid homeostasis"/>
    <property type="evidence" value="ECO:0007669"/>
    <property type="project" value="TreeGrafter"/>
</dbReference>
<dbReference type="Gramene" id="OGLUM10G07920.2">
    <property type="protein sequence ID" value="OGLUM10G07920.2"/>
    <property type="gene ID" value="OGLUM10G07920"/>
</dbReference>
<evidence type="ECO:0000256" key="3">
    <source>
        <dbReference type="ARBA" id="ARBA00022989"/>
    </source>
</evidence>
<dbReference type="InterPro" id="IPR036396">
    <property type="entry name" value="Cyt_P450_sf"/>
</dbReference>
<keyword evidence="4 5" id="KW-0408">Iron</keyword>
<keyword evidence="8" id="KW-1185">Reference proteome</keyword>
<dbReference type="AlphaFoldDB" id="A0A0E0B9U1"/>
<evidence type="ECO:0000313" key="7">
    <source>
        <dbReference type="EnsemblPlants" id="OGLUM10G07920.2"/>
    </source>
</evidence>
<feature type="transmembrane region" description="Helical" evidence="6">
    <location>
        <begin position="51"/>
        <end position="69"/>
    </location>
</feature>
<keyword evidence="6" id="KW-0472">Membrane</keyword>
<sequence length="1007" mass="111690">MSGATADWAWWLGLVAGAVPLLALAVWHCTDAFHSAAFAFRRRGTRARLPPGHMGLPFVGETLALIWYFNLARRPDAFIEAKRRRYCYGDGDDDGGIYRTHLFGSPAVLVCSPASNGFVFRSAPPGSFGVGWPVPELVGASSLVNVHGGRHARLRRFVIGAINRPGSLRTIARVAQPRVAAALRSWAAKGTITAAAEMKNVTFENICKIFVSMEPSPLTEKIHGWFTGLVAGLRSLPLDMPGTALHHARKISYAGTHLHTMQCRRKLNSVFREELERRKVKMVTGEGGDDDDDGDLMSGLMHVEDEQGRRLDDDEVVDNIVSLVIAGYESTASAIMWATYHLAKSPSALAKLREENLAIAKEKNGDGFITLEDVSKMKYTAKVVEETIRLANIAPMAHRVALRDVEYRGYTIPKGWKVIVWIRSLHVDPAYYDNPLSFNPDRWDKSAEPGTYQVFGGGERICAGNMLARLQLTIMLHHLSCGYKWELLNPDAGIVYLPHPRPTDGATPVVAVGATDWAWRLGALVAGAVPLLALAVWNCTDAFHRAAFAFRRRGTRRARRLPPGHMGLPFVGETLALLWYFNLARRPDAFIEAKKRRYCYGDGDDDAGIYRTHLFGSPAVLVCSPASNGFVFRSAPPGSFGVGWPDPELVGVSSIVNVHGGRHARLRRFVLGAINSPNSLRSFAEVVQPRVAAALRSWAAKGTITAATEIKKVTFENICRMFVSMEPSPATAKIDEWFAGLVAGFRALQLDIPGTAFHHARKCRRKLNSVFREEVERRKLKAKLEEHDDVMSELMRMEDEQGRRLGDDEVVDNIVSLVLGGYESTSSAIMWATYHLAKLPAVLAKLREENLAIAKEKNGASFITLDDISKMKYTAKVVEETIRLANISPMLYRVALRDVEYRGYTIPEGWKVIVWIRSLHVDPKYYDDPLSFNPDRWDKAAKPGTYQVFGGGERICAGNMLARLQLTIMLHHLSCGYKWELLNPDAGVVYLPHPRPTDGAAMSFSKL</sequence>
<keyword evidence="3 6" id="KW-1133">Transmembrane helix</keyword>
<dbReference type="FunFam" id="1.10.630.10:FF:000184">
    <property type="entry name" value="Cytochrome P450 family protein, expressed"/>
    <property type="match status" value="2"/>
</dbReference>
<dbReference type="GO" id="GO:0016705">
    <property type="term" value="F:oxidoreductase activity, acting on paired donors, with incorporation or reduction of molecular oxygen"/>
    <property type="evidence" value="ECO:0007669"/>
    <property type="project" value="InterPro"/>
</dbReference>
<keyword evidence="2 5" id="KW-0479">Metal-binding</keyword>
<dbReference type="PROSITE" id="PS00086">
    <property type="entry name" value="CYTOCHROME_P450"/>
    <property type="match status" value="2"/>
</dbReference>
<dbReference type="Pfam" id="PF00067">
    <property type="entry name" value="p450"/>
    <property type="match status" value="2"/>
</dbReference>